<evidence type="ECO:0000313" key="7">
    <source>
        <dbReference type="EMBL" id="QFG37581.1"/>
    </source>
</evidence>
<dbReference type="SUPFAM" id="SSF56176">
    <property type="entry name" value="FAD-binding/transporter-associated domain-like"/>
    <property type="match status" value="1"/>
</dbReference>
<dbReference type="RefSeq" id="WP_147427939.1">
    <property type="nucleotide sequence ID" value="NZ_CP044426.1"/>
</dbReference>
<dbReference type="EMBL" id="RBLI01000001">
    <property type="protein sequence ID" value="RKS51961.1"/>
    <property type="molecule type" value="Genomic_DNA"/>
</dbReference>
<dbReference type="InterPro" id="IPR016166">
    <property type="entry name" value="FAD-bd_PCMH"/>
</dbReference>
<evidence type="ECO:0000256" key="5">
    <source>
        <dbReference type="ARBA" id="ARBA00023002"/>
    </source>
</evidence>
<evidence type="ECO:0000313" key="9">
    <source>
        <dbReference type="Proteomes" id="UP000273626"/>
    </source>
</evidence>
<dbReference type="Gene3D" id="3.30.465.10">
    <property type="match status" value="1"/>
</dbReference>
<dbReference type="PANTHER" id="PTHR43716">
    <property type="entry name" value="D-2-HYDROXYGLUTARATE DEHYDROGENASE, MITOCHONDRIAL"/>
    <property type="match status" value="1"/>
</dbReference>
<keyword evidence="5" id="KW-0560">Oxidoreductase</keyword>
<dbReference type="InterPro" id="IPR051264">
    <property type="entry name" value="FAD-oxidored/transferase_4"/>
</dbReference>
<dbReference type="InterPro" id="IPR016171">
    <property type="entry name" value="Vanillyl_alc_oxidase_C-sub2"/>
</dbReference>
<dbReference type="InterPro" id="IPR036318">
    <property type="entry name" value="FAD-bd_PCMH-like_sf"/>
</dbReference>
<dbReference type="PANTHER" id="PTHR43716:SF1">
    <property type="entry name" value="D-2-HYDROXYGLUTARATE DEHYDROGENASE, MITOCHONDRIAL"/>
    <property type="match status" value="1"/>
</dbReference>
<keyword evidence="4" id="KW-0274">FAD</keyword>
<dbReference type="GO" id="GO:0016491">
    <property type="term" value="F:oxidoreductase activity"/>
    <property type="evidence" value="ECO:0007669"/>
    <property type="project" value="UniProtKB-KW"/>
</dbReference>
<reference evidence="7 10" key="2">
    <citation type="submission" date="2019-01" db="EMBL/GenBank/DDBJ databases">
        <title>Complete Genome Sequence and Annotation of the Paracoccus pantotrophus type strain DSM 2944.</title>
        <authorList>
            <person name="Bockwoldt J.A."/>
            <person name="Zimmermann M."/>
            <person name="Tiso T."/>
            <person name="Blank L.M."/>
        </authorList>
    </citation>
    <scope>NUCLEOTIDE SEQUENCE [LARGE SCALE GENOMIC DNA]</scope>
    <source>
        <strain evidence="7 10">DSM 2944</strain>
    </source>
</reference>
<comment type="cofactor">
    <cofactor evidence="1">
        <name>FAD</name>
        <dbReference type="ChEBI" id="CHEBI:57692"/>
    </cofactor>
</comment>
<dbReference type="Gene3D" id="3.30.70.2740">
    <property type="match status" value="1"/>
</dbReference>
<evidence type="ECO:0000313" key="8">
    <source>
        <dbReference type="EMBL" id="RKS51961.1"/>
    </source>
</evidence>
<feature type="domain" description="FAD-binding PCMH-type" evidence="6">
    <location>
        <begin position="39"/>
        <end position="218"/>
    </location>
</feature>
<dbReference type="GeneID" id="51372055"/>
<dbReference type="Proteomes" id="UP000326453">
    <property type="component" value="Chromosome 1"/>
</dbReference>
<dbReference type="Gene3D" id="3.30.70.2190">
    <property type="match status" value="1"/>
</dbReference>
<dbReference type="InterPro" id="IPR016164">
    <property type="entry name" value="FAD-linked_Oxase-like_C"/>
</dbReference>
<dbReference type="PROSITE" id="PS51387">
    <property type="entry name" value="FAD_PCMH"/>
    <property type="match status" value="1"/>
</dbReference>
<dbReference type="KEGG" id="ppan:ESD82_15815"/>
<keyword evidence="9" id="KW-1185">Reference proteome</keyword>
<dbReference type="FunFam" id="1.10.45.10:FF:000001">
    <property type="entry name" value="D-lactate dehydrogenase mitochondrial"/>
    <property type="match status" value="1"/>
</dbReference>
<reference evidence="8 9" key="1">
    <citation type="submission" date="2018-10" db="EMBL/GenBank/DDBJ databases">
        <title>Genomic Encyclopedia of Archaeal and Bacterial Type Strains, Phase II (KMG-II): from individual species to whole genera.</title>
        <authorList>
            <person name="Goeker M."/>
        </authorList>
    </citation>
    <scope>NUCLEOTIDE SEQUENCE [LARGE SCALE GENOMIC DNA]</scope>
    <source>
        <strain evidence="9">ATCC 35512 / DSM 2944 / CIP 106514 / LMD 82.5 / NBRC 102493 / NCCB 82005 / GB17</strain>
        <strain evidence="8">DSM 2944</strain>
    </source>
</reference>
<dbReference type="EMBL" id="CP044426">
    <property type="protein sequence ID" value="QFG37581.1"/>
    <property type="molecule type" value="Genomic_DNA"/>
</dbReference>
<evidence type="ECO:0000256" key="2">
    <source>
        <dbReference type="ARBA" id="ARBA00008000"/>
    </source>
</evidence>
<gene>
    <name evidence="8" type="ORF">BDE18_1247</name>
    <name evidence="7" type="ORF">ESD82_15815</name>
</gene>
<dbReference type="AlphaFoldDB" id="A0AAE6NVW2"/>
<proteinExistence type="inferred from homology"/>
<dbReference type="Gene3D" id="1.10.45.10">
    <property type="entry name" value="Vanillyl-alcohol Oxidase, Chain A, domain 4"/>
    <property type="match status" value="1"/>
</dbReference>
<dbReference type="InterPro" id="IPR004113">
    <property type="entry name" value="FAD-bd_oxidored_4_C"/>
</dbReference>
<dbReference type="InterPro" id="IPR016169">
    <property type="entry name" value="FAD-bd_PCMH_sub2"/>
</dbReference>
<dbReference type="GO" id="GO:0071949">
    <property type="term" value="F:FAD binding"/>
    <property type="evidence" value="ECO:0007669"/>
    <property type="project" value="InterPro"/>
</dbReference>
<evidence type="ECO:0000256" key="4">
    <source>
        <dbReference type="ARBA" id="ARBA00022827"/>
    </source>
</evidence>
<evidence type="ECO:0000256" key="3">
    <source>
        <dbReference type="ARBA" id="ARBA00022630"/>
    </source>
</evidence>
<dbReference type="GO" id="GO:0022904">
    <property type="term" value="P:respiratory electron transport chain"/>
    <property type="evidence" value="ECO:0007669"/>
    <property type="project" value="TreeGrafter"/>
</dbReference>
<dbReference type="Proteomes" id="UP000273626">
    <property type="component" value="Unassembled WGS sequence"/>
</dbReference>
<evidence type="ECO:0000256" key="1">
    <source>
        <dbReference type="ARBA" id="ARBA00001974"/>
    </source>
</evidence>
<dbReference type="Pfam" id="PF01565">
    <property type="entry name" value="FAD_binding_4"/>
    <property type="match status" value="1"/>
</dbReference>
<accession>A0AAE6NVW2</accession>
<dbReference type="InterPro" id="IPR006094">
    <property type="entry name" value="Oxid_FAD_bind_N"/>
</dbReference>
<evidence type="ECO:0000313" key="10">
    <source>
        <dbReference type="Proteomes" id="UP000326453"/>
    </source>
</evidence>
<dbReference type="SUPFAM" id="SSF55103">
    <property type="entry name" value="FAD-linked oxidases, C-terminal domain"/>
    <property type="match status" value="1"/>
</dbReference>
<evidence type="ECO:0000259" key="6">
    <source>
        <dbReference type="PROSITE" id="PS51387"/>
    </source>
</evidence>
<name>A0AAE6NVW2_PARPN</name>
<comment type="similarity">
    <text evidence="2">Belongs to the FAD-binding oxidoreductase/transferase type 4 family.</text>
</comment>
<sequence length="463" mass="49123">MQDDMGIVLTELEAALGTRGILTGPDACAGYAADQSGLVLGTPGVVLRPADTAETSVAVKICAAHGLPIIPQGGRTGLSGGGCALPGSVVLNCERMTGIEEIDLGAMTMTVHAGTPLQVVQEAAREQGLDYPVDIGARGSATIGGTIATNAGGVRVLRHGMTRQNVLGLEAVLPDGSIMCRLGKTIKDNSGLDLKQLFIGSEGIFGIITRAVLQLRPMTPGYSTALLGLRNHEAALKCLALARSHFKDALAAFEGMWPDYWDHVCQHGLARSPFHERHGFYLLIEAACDQPQDTVQMEGFFEAAHEAGLVQDGVLAQSLAEAQALWQIREVVGEVDASFGPHVNFDIGIAPSQLGGFCDAVDQSLKDLPFPASTLKVGHIGDGNVHLLVACADRDEAKARIETMVYDLLRGYSGTITAEHGIGRVKAPWLTYCRTPVEIALMQRFKESLDPKLIMNPGALIFK</sequence>
<keyword evidence="3" id="KW-0285">Flavoprotein</keyword>
<dbReference type="Pfam" id="PF02913">
    <property type="entry name" value="FAD-oxidase_C"/>
    <property type="match status" value="1"/>
</dbReference>
<organism evidence="7 10">
    <name type="scientific">Paracoccus pantotrophus</name>
    <name type="common">Thiosphaera pantotropha</name>
    <dbReference type="NCBI Taxonomy" id="82367"/>
    <lineage>
        <taxon>Bacteria</taxon>
        <taxon>Pseudomonadati</taxon>
        <taxon>Pseudomonadota</taxon>
        <taxon>Alphaproteobacteria</taxon>
        <taxon>Rhodobacterales</taxon>
        <taxon>Paracoccaceae</taxon>
        <taxon>Paracoccus</taxon>
    </lineage>
</organism>
<protein>
    <submittedName>
        <fullName evidence="7">FAD-binding oxidoreductase</fullName>
    </submittedName>
    <submittedName>
        <fullName evidence="8">FAD/FMN-containing dehydrogenase</fullName>
    </submittedName>
</protein>